<evidence type="ECO:0000256" key="2">
    <source>
        <dbReference type="SAM" id="SignalP"/>
    </source>
</evidence>
<keyword evidence="4" id="KW-0808">Transferase</keyword>
<dbReference type="Pfam" id="PF00884">
    <property type="entry name" value="Sulfatase"/>
    <property type="match status" value="1"/>
</dbReference>
<evidence type="ECO:0000259" key="3">
    <source>
        <dbReference type="Pfam" id="PF00884"/>
    </source>
</evidence>
<dbReference type="InterPro" id="IPR050738">
    <property type="entry name" value="Sulfatase"/>
</dbReference>
<dbReference type="GO" id="GO:0004065">
    <property type="term" value="F:arylsulfatase activity"/>
    <property type="evidence" value="ECO:0007669"/>
    <property type="project" value="TreeGrafter"/>
</dbReference>
<reference evidence="4 5" key="1">
    <citation type="submission" date="2019-12" db="EMBL/GenBank/DDBJ databases">
        <title>Genomic-based taxomic classification of the family Erythrobacteraceae.</title>
        <authorList>
            <person name="Xu L."/>
        </authorList>
    </citation>
    <scope>NUCLEOTIDE SEQUENCE [LARGE SCALE GENOMIC DNA]</scope>
    <source>
        <strain evidence="4 5">LMG 29518</strain>
    </source>
</reference>
<comment type="caution">
    <text evidence="4">The sequence shown here is derived from an EMBL/GenBank/DDBJ whole genome shotgun (WGS) entry which is preliminary data.</text>
</comment>
<organism evidence="4 5">
    <name type="scientific">Altericroceibacterium endophyticum</name>
    <dbReference type="NCBI Taxonomy" id="1808508"/>
    <lineage>
        <taxon>Bacteria</taxon>
        <taxon>Pseudomonadati</taxon>
        <taxon>Pseudomonadota</taxon>
        <taxon>Alphaproteobacteria</taxon>
        <taxon>Sphingomonadales</taxon>
        <taxon>Erythrobacteraceae</taxon>
        <taxon>Altericroceibacterium</taxon>
    </lineage>
</organism>
<dbReference type="Gene3D" id="3.30.1120.10">
    <property type="match status" value="1"/>
</dbReference>
<sequence>MRNAGYGSLICASMLATGLSACALPSAEHGANVEAAAQSDTPVAQPVFADISRPNILVILADDLGYPDVSAYNSGAYPTPNIDRLASTGVAFTNGYVAASVCAVSRAGLLTGRAPASFGFTYNITENRPADANAGIPTSVETIAERLQRQHYNTAAFGKWHLGTQAEYYPTNRGFDEFFGFLAGESIYADPDTPGLVTTPTKDGRKEIELRHGNHRLFEGAARQPVAIPHRYLTFEITGRTLDFIDRSADKHEPFFAYAAYNAPHWPLQVPQEYYDRVSHIKDPVRRTYVAMIAALDHDVGRLLDRLEERGLRDNTMIVFLSDNGCPDFLGFCDNSNPFGSGKFTYLEGGTRVPFILSWPAGLHRQGKVDTPVSSLDLAPTIMAAASPEGAPFTTDGENVVPMLAGDTMDNRDLFWSQAPVSAIRHGRYKLWHSQDWNETRLFDLAEDPWERTDVSARHPEIRATLQERLRDYNDTLPEPLWPLHGTRKVTIAGRETEWVH</sequence>
<keyword evidence="5" id="KW-1185">Reference proteome</keyword>
<evidence type="ECO:0000313" key="4">
    <source>
        <dbReference type="EMBL" id="MXO64942.1"/>
    </source>
</evidence>
<dbReference type="Proteomes" id="UP000438476">
    <property type="component" value="Unassembled WGS sequence"/>
</dbReference>
<keyword evidence="2" id="KW-0732">Signal</keyword>
<dbReference type="PROSITE" id="PS51257">
    <property type="entry name" value="PROKAR_LIPOPROTEIN"/>
    <property type="match status" value="1"/>
</dbReference>
<feature type="domain" description="Sulfatase N-terminal" evidence="3">
    <location>
        <begin position="54"/>
        <end position="386"/>
    </location>
</feature>
<name>A0A6I4T3V1_9SPHN</name>
<evidence type="ECO:0000313" key="5">
    <source>
        <dbReference type="Proteomes" id="UP000438476"/>
    </source>
</evidence>
<comment type="similarity">
    <text evidence="1">Belongs to the sulfatase family.</text>
</comment>
<dbReference type="RefSeq" id="WP_160735401.1">
    <property type="nucleotide sequence ID" value="NZ_WTYT01000002.1"/>
</dbReference>
<dbReference type="GO" id="GO:0016740">
    <property type="term" value="F:transferase activity"/>
    <property type="evidence" value="ECO:0007669"/>
    <property type="project" value="UniProtKB-KW"/>
</dbReference>
<feature type="chain" id="PRO_5026349244" evidence="2">
    <location>
        <begin position="24"/>
        <end position="501"/>
    </location>
</feature>
<dbReference type="Gene3D" id="3.40.720.10">
    <property type="entry name" value="Alkaline Phosphatase, subunit A"/>
    <property type="match status" value="1"/>
</dbReference>
<dbReference type="PANTHER" id="PTHR42693:SF33">
    <property type="entry name" value="ARYLSULFATASE"/>
    <property type="match status" value="1"/>
</dbReference>
<dbReference type="SUPFAM" id="SSF53649">
    <property type="entry name" value="Alkaline phosphatase-like"/>
    <property type="match status" value="1"/>
</dbReference>
<protein>
    <submittedName>
        <fullName evidence="4">Sulfatase-like hydrolase/transferase</fullName>
    </submittedName>
</protein>
<proteinExistence type="inferred from homology"/>
<dbReference type="InterPro" id="IPR000917">
    <property type="entry name" value="Sulfatase_N"/>
</dbReference>
<keyword evidence="4" id="KW-0378">Hydrolase</keyword>
<evidence type="ECO:0000256" key="1">
    <source>
        <dbReference type="ARBA" id="ARBA00008779"/>
    </source>
</evidence>
<dbReference type="PANTHER" id="PTHR42693">
    <property type="entry name" value="ARYLSULFATASE FAMILY MEMBER"/>
    <property type="match status" value="1"/>
</dbReference>
<feature type="signal peptide" evidence="2">
    <location>
        <begin position="1"/>
        <end position="23"/>
    </location>
</feature>
<accession>A0A6I4T3V1</accession>
<dbReference type="OrthoDB" id="9795675at2"/>
<dbReference type="AlphaFoldDB" id="A0A6I4T3V1"/>
<dbReference type="InterPro" id="IPR017850">
    <property type="entry name" value="Alkaline_phosphatase_core_sf"/>
</dbReference>
<gene>
    <name evidence="4" type="ORF">GRI91_04165</name>
</gene>
<dbReference type="EMBL" id="WTYT01000002">
    <property type="protein sequence ID" value="MXO64942.1"/>
    <property type="molecule type" value="Genomic_DNA"/>
</dbReference>